<keyword evidence="2" id="KW-1185">Reference proteome</keyword>
<dbReference type="RefSeq" id="WP_321563275.1">
    <property type="nucleotide sequence ID" value="NZ_CP139558.1"/>
</dbReference>
<evidence type="ECO:0000313" key="1">
    <source>
        <dbReference type="EMBL" id="WPU94150.1"/>
    </source>
</evidence>
<protein>
    <submittedName>
        <fullName evidence="1">Uncharacterized protein</fullName>
    </submittedName>
</protein>
<gene>
    <name evidence="1" type="ORF">SNE25_01255</name>
</gene>
<name>A0ABZ0TSM2_9SPHI</name>
<evidence type="ECO:0000313" key="2">
    <source>
        <dbReference type="Proteomes" id="UP001324380"/>
    </source>
</evidence>
<dbReference type="EMBL" id="CP139558">
    <property type="protein sequence ID" value="WPU94150.1"/>
    <property type="molecule type" value="Genomic_DNA"/>
</dbReference>
<accession>A0ABZ0TSM2</accession>
<sequence length="98" mass="11055">MEYEIHLFSGTACITEAATYKYPVGEKHAFLFFLRENKNSEYDSLKAEGLIISCGLNKIEFSREGKVSQEKAENSDKKKYYDAAIESGSALILYSDPI</sequence>
<organism evidence="1 2">
    <name type="scientific">Mucilaginibacter sabulilitoris</name>
    <dbReference type="NCBI Taxonomy" id="1173583"/>
    <lineage>
        <taxon>Bacteria</taxon>
        <taxon>Pseudomonadati</taxon>
        <taxon>Bacteroidota</taxon>
        <taxon>Sphingobacteriia</taxon>
        <taxon>Sphingobacteriales</taxon>
        <taxon>Sphingobacteriaceae</taxon>
        <taxon>Mucilaginibacter</taxon>
    </lineage>
</organism>
<proteinExistence type="predicted"/>
<dbReference type="Proteomes" id="UP001324380">
    <property type="component" value="Chromosome"/>
</dbReference>
<reference evidence="1 2" key="1">
    <citation type="submission" date="2023-11" db="EMBL/GenBank/DDBJ databases">
        <title>Analysis of the Genomes of Mucilaginibacter gossypii cycad 4 and M. sabulilitoris SNA2: microbes with the potential for plant growth promotion.</title>
        <authorList>
            <person name="Hirsch A.M."/>
            <person name="Humm E."/>
            <person name="Rubbi M."/>
            <person name="Del Vecchio G."/>
            <person name="Ha S.M."/>
            <person name="Pellegrini M."/>
            <person name="Gunsalus R.P."/>
        </authorList>
    </citation>
    <scope>NUCLEOTIDE SEQUENCE [LARGE SCALE GENOMIC DNA]</scope>
    <source>
        <strain evidence="1 2">SNA2</strain>
    </source>
</reference>